<dbReference type="SUPFAM" id="SSF52540">
    <property type="entry name" value="P-loop containing nucleoside triphosphate hydrolases"/>
    <property type="match status" value="1"/>
</dbReference>
<accession>A0A511T7E1</accession>
<evidence type="ECO:0000313" key="7">
    <source>
        <dbReference type="EMBL" id="SEU32761.1"/>
    </source>
</evidence>
<dbReference type="InterPro" id="IPR037219">
    <property type="entry name" value="Peptidase_M41-like"/>
</dbReference>
<dbReference type="Gene3D" id="1.10.8.60">
    <property type="match status" value="1"/>
</dbReference>
<dbReference type="GO" id="GO:0005524">
    <property type="term" value="F:ATP binding"/>
    <property type="evidence" value="ECO:0007669"/>
    <property type="project" value="UniProtKB-KW"/>
</dbReference>
<comment type="similarity">
    <text evidence="4">Belongs to the AAA ATPase family.</text>
</comment>
<dbReference type="Gene3D" id="3.40.50.300">
    <property type="entry name" value="P-loop containing nucleotide triphosphate hydrolases"/>
    <property type="match status" value="1"/>
</dbReference>
<keyword evidence="8" id="KW-1185">Reference proteome</keyword>
<dbReference type="Gene3D" id="1.20.58.760">
    <property type="entry name" value="Peptidase M41"/>
    <property type="match status" value="1"/>
</dbReference>
<evidence type="ECO:0000256" key="2">
    <source>
        <dbReference type="ARBA" id="ARBA00022840"/>
    </source>
</evidence>
<dbReference type="STRING" id="1334629.MFUL124B02_18225"/>
<dbReference type="InterPro" id="IPR027417">
    <property type="entry name" value="P-loop_NTPase"/>
</dbReference>
<dbReference type="SUPFAM" id="SSF140990">
    <property type="entry name" value="FtsH protease domain-like"/>
    <property type="match status" value="1"/>
</dbReference>
<dbReference type="GO" id="GO:0006508">
    <property type="term" value="P:proteolysis"/>
    <property type="evidence" value="ECO:0007669"/>
    <property type="project" value="UniProtKB-KW"/>
</dbReference>
<keyword evidence="7" id="KW-0131">Cell cycle</keyword>
<comment type="caution">
    <text evidence="6">The sequence shown here is derived from an EMBL/GenBank/DDBJ whole genome shotgun (WGS) entry which is preliminary data.</text>
</comment>
<dbReference type="Proteomes" id="UP000183760">
    <property type="component" value="Unassembled WGS sequence"/>
</dbReference>
<dbReference type="Proteomes" id="UP000321514">
    <property type="component" value="Unassembled WGS sequence"/>
</dbReference>
<dbReference type="InterPro" id="IPR000642">
    <property type="entry name" value="Peptidase_M41"/>
</dbReference>
<dbReference type="Pfam" id="PF01434">
    <property type="entry name" value="Peptidase_M41"/>
    <property type="match status" value="1"/>
</dbReference>
<dbReference type="InterPro" id="IPR003593">
    <property type="entry name" value="AAA+_ATPase"/>
</dbReference>
<dbReference type="FunFam" id="3.40.50.300:FF:001025">
    <property type="entry name" value="ATPase family, AAA domain-containing 2B"/>
    <property type="match status" value="1"/>
</dbReference>
<keyword evidence="2 4" id="KW-0067">ATP-binding</keyword>
<dbReference type="Pfam" id="PF00004">
    <property type="entry name" value="AAA"/>
    <property type="match status" value="1"/>
</dbReference>
<dbReference type="PANTHER" id="PTHR23076:SF97">
    <property type="entry name" value="ATP-DEPENDENT ZINC METALLOPROTEASE YME1L1"/>
    <property type="match status" value="1"/>
</dbReference>
<dbReference type="GO" id="GO:0004222">
    <property type="term" value="F:metalloendopeptidase activity"/>
    <property type="evidence" value="ECO:0007669"/>
    <property type="project" value="InterPro"/>
</dbReference>
<sequence length="705" mass="78116">MSQRIPEESLPTELTPFQAVEAAYPAELERTREALLRGLPVMVEADKELTPYFYKCLRDRLKKDGKQFLYLDGRAAAEPPPGMPAPSMMATLIGQLRDAVRGAVRERIVVLPHLDLLTTSSGGLTSEAREVIPLLYENPEMLWVGFKDPSFPLPRVIENLFPHKETILGVSRERLRHLVTQRECRKFGRGLQPYVLYKHVSGVNAVRLRRLLGAITGEDYPSDARPAYAQLRSATLSGSLNVPDLDLRADIGGYSQVKDRLQREILDVLAHKDTLSDPEAVKRVEGLLPRGMIFWGPPGTGKTLFAKAMASSLGAAVLVVSGPELKSRWVGESEENLRQIFVRARQAAPSIIIFDELDSFASARGTYTGSGVEHSMVNQLLTEMDGFRKEELVFVVGTTNFVESLDPALLRPGRFEFQLCIPYPNNTDRRAILSIYNEKLALGMTERALDYAVKRTGDRVEGTGTRFSGDHIQALCRALARRRLREGAQTPTEPVDVERALTDYLDRPALTPTEERVVATHEAGHAVCALFCPSAPAIDRISIRGDLAGTLGFVQYADPAHRHVVTRGQLLDSICMLFGGREAEALLLEDLSIGSAHDLERATEIARELVEELGMGGDGLPVRRFDAPGRDADRHALSDATRGTLEAAILEVLEVQRARARDILRREKPRLVALRDLLLERKVLDREAFVHLAPEAAPQKEPAHG</sequence>
<keyword evidence="1 4" id="KW-0547">Nucleotide-binding</keyword>
<evidence type="ECO:0000313" key="9">
    <source>
        <dbReference type="Proteomes" id="UP000321514"/>
    </source>
</evidence>
<evidence type="ECO:0000259" key="5">
    <source>
        <dbReference type="SMART" id="SM00382"/>
    </source>
</evidence>
<evidence type="ECO:0000256" key="3">
    <source>
        <dbReference type="ARBA" id="ARBA00023054"/>
    </source>
</evidence>
<dbReference type="EMBL" id="FOIB01000009">
    <property type="protein sequence ID" value="SEU32761.1"/>
    <property type="molecule type" value="Genomic_DNA"/>
</dbReference>
<gene>
    <name evidence="6" type="ORF">MFU01_45600</name>
    <name evidence="7" type="ORF">SAMN05443572_109177</name>
</gene>
<reference evidence="7 8" key="1">
    <citation type="submission" date="2016-10" db="EMBL/GenBank/DDBJ databases">
        <authorList>
            <person name="Varghese N."/>
            <person name="Submissions S."/>
        </authorList>
    </citation>
    <scope>NUCLEOTIDE SEQUENCE [LARGE SCALE GENOMIC DNA]</scope>
    <source>
        <strain evidence="7 8">DSM 16525</strain>
    </source>
</reference>
<organism evidence="6 9">
    <name type="scientific">Myxococcus fulvus</name>
    <dbReference type="NCBI Taxonomy" id="33"/>
    <lineage>
        <taxon>Bacteria</taxon>
        <taxon>Pseudomonadati</taxon>
        <taxon>Myxococcota</taxon>
        <taxon>Myxococcia</taxon>
        <taxon>Myxococcales</taxon>
        <taxon>Cystobacterineae</taxon>
        <taxon>Myxococcaceae</taxon>
        <taxon>Myxococcus</taxon>
    </lineage>
</organism>
<dbReference type="EMBL" id="BJXR01000034">
    <property type="protein sequence ID" value="GEN09523.1"/>
    <property type="molecule type" value="Genomic_DNA"/>
</dbReference>
<reference evidence="6 9" key="2">
    <citation type="submission" date="2019-07" db="EMBL/GenBank/DDBJ databases">
        <title>Whole genome shotgun sequence of Myxococcus fulvus NBRC 100333.</title>
        <authorList>
            <person name="Hosoyama A."/>
            <person name="Uohara A."/>
            <person name="Ohji S."/>
            <person name="Ichikawa N."/>
        </authorList>
    </citation>
    <scope>NUCLEOTIDE SEQUENCE [LARGE SCALE GENOMIC DNA]</scope>
    <source>
        <strain evidence="6 9">NBRC 100333</strain>
    </source>
</reference>
<protein>
    <submittedName>
        <fullName evidence="7">Cell division protease FtsH</fullName>
    </submittedName>
</protein>
<evidence type="ECO:0000313" key="6">
    <source>
        <dbReference type="EMBL" id="GEN09523.1"/>
    </source>
</evidence>
<dbReference type="GO" id="GO:0004176">
    <property type="term" value="F:ATP-dependent peptidase activity"/>
    <property type="evidence" value="ECO:0007669"/>
    <property type="project" value="InterPro"/>
</dbReference>
<keyword evidence="7" id="KW-0132">Cell division</keyword>
<keyword evidence="7" id="KW-0645">Protease</keyword>
<keyword evidence="3" id="KW-0175">Coiled coil</keyword>
<dbReference type="GO" id="GO:0005886">
    <property type="term" value="C:plasma membrane"/>
    <property type="evidence" value="ECO:0007669"/>
    <property type="project" value="TreeGrafter"/>
</dbReference>
<dbReference type="GO" id="GO:0051301">
    <property type="term" value="P:cell division"/>
    <property type="evidence" value="ECO:0007669"/>
    <property type="project" value="UniProtKB-KW"/>
</dbReference>
<evidence type="ECO:0000256" key="1">
    <source>
        <dbReference type="ARBA" id="ARBA00022741"/>
    </source>
</evidence>
<dbReference type="RefSeq" id="WP_074957489.1">
    <property type="nucleotide sequence ID" value="NZ_BJXR01000034.1"/>
</dbReference>
<evidence type="ECO:0000256" key="4">
    <source>
        <dbReference type="RuleBase" id="RU003651"/>
    </source>
</evidence>
<keyword evidence="7" id="KW-0378">Hydrolase</keyword>
<name>A0A511T7E1_MYXFU</name>
<dbReference type="PROSITE" id="PS00674">
    <property type="entry name" value="AAA"/>
    <property type="match status" value="1"/>
</dbReference>
<dbReference type="SMART" id="SM00382">
    <property type="entry name" value="AAA"/>
    <property type="match status" value="1"/>
</dbReference>
<evidence type="ECO:0000313" key="8">
    <source>
        <dbReference type="Proteomes" id="UP000183760"/>
    </source>
</evidence>
<dbReference type="GO" id="GO:0016887">
    <property type="term" value="F:ATP hydrolysis activity"/>
    <property type="evidence" value="ECO:0007669"/>
    <property type="project" value="InterPro"/>
</dbReference>
<proteinExistence type="inferred from homology"/>
<dbReference type="PANTHER" id="PTHR23076">
    <property type="entry name" value="METALLOPROTEASE M41 FTSH"/>
    <property type="match status" value="1"/>
</dbReference>
<dbReference type="InterPro" id="IPR003959">
    <property type="entry name" value="ATPase_AAA_core"/>
</dbReference>
<dbReference type="InterPro" id="IPR003960">
    <property type="entry name" value="ATPase_AAA_CS"/>
</dbReference>
<dbReference type="AlphaFoldDB" id="A0A511T7E1"/>
<dbReference type="GO" id="GO:0030163">
    <property type="term" value="P:protein catabolic process"/>
    <property type="evidence" value="ECO:0007669"/>
    <property type="project" value="TreeGrafter"/>
</dbReference>
<feature type="domain" description="AAA+ ATPase" evidence="5">
    <location>
        <begin position="288"/>
        <end position="425"/>
    </location>
</feature>
<dbReference type="OrthoDB" id="9809379at2"/>